<dbReference type="GO" id="GO:0005886">
    <property type="term" value="C:plasma membrane"/>
    <property type="evidence" value="ECO:0007669"/>
    <property type="project" value="UniProtKB-SubCell"/>
</dbReference>
<keyword evidence="4 10" id="KW-1003">Cell membrane</keyword>
<keyword evidence="7 10" id="KW-0472">Membrane</keyword>
<dbReference type="PANTHER" id="PTHR30065">
    <property type="entry name" value="FLAGELLAR BIOSYNTHETIC PROTEIN FLIR"/>
    <property type="match status" value="1"/>
</dbReference>
<organism evidence="11 12">
    <name type="scientific">Agrobacterium rubi TR3 = NBRC 13261</name>
    <dbReference type="NCBI Taxonomy" id="1368415"/>
    <lineage>
        <taxon>Bacteria</taxon>
        <taxon>Pseudomonadati</taxon>
        <taxon>Pseudomonadota</taxon>
        <taxon>Alphaproteobacteria</taxon>
        <taxon>Hyphomicrobiales</taxon>
        <taxon>Rhizobiaceae</taxon>
        <taxon>Rhizobium/Agrobacterium group</taxon>
        <taxon>Agrobacterium</taxon>
    </lineage>
</organism>
<dbReference type="InterPro" id="IPR002010">
    <property type="entry name" value="T3SS_IM_R"/>
</dbReference>
<dbReference type="OrthoDB" id="9779817at2"/>
<dbReference type="PRINTS" id="PR00953">
    <property type="entry name" value="TYPE3IMRPROT"/>
</dbReference>
<keyword evidence="6 10" id="KW-1133">Transmembrane helix</keyword>
<feature type="transmembrane region" description="Helical" evidence="10">
    <location>
        <begin position="219"/>
        <end position="244"/>
    </location>
</feature>
<dbReference type="Proteomes" id="UP000028701">
    <property type="component" value="Unassembled WGS sequence"/>
</dbReference>
<evidence type="ECO:0000256" key="1">
    <source>
        <dbReference type="ARBA" id="ARBA00002578"/>
    </source>
</evidence>
<feature type="transmembrane region" description="Helical" evidence="10">
    <location>
        <begin position="74"/>
        <end position="107"/>
    </location>
</feature>
<evidence type="ECO:0000313" key="12">
    <source>
        <dbReference type="Proteomes" id="UP000028701"/>
    </source>
</evidence>
<comment type="subcellular location">
    <subcellularLocation>
        <location evidence="10">Cell membrane</location>
        <topology evidence="10">Multi-pass membrane protein</topology>
    </subcellularLocation>
    <subcellularLocation>
        <location evidence="10">Bacterial flagellum basal body</location>
    </subcellularLocation>
</comment>
<dbReference type="Pfam" id="PF01311">
    <property type="entry name" value="Bac_export_1"/>
    <property type="match status" value="1"/>
</dbReference>
<evidence type="ECO:0000313" key="11">
    <source>
        <dbReference type="EMBL" id="GAK70212.1"/>
    </source>
</evidence>
<feature type="transmembrane region" description="Helical" evidence="10">
    <location>
        <begin position="189"/>
        <end position="207"/>
    </location>
</feature>
<name>A0A081CU66_9HYPH</name>
<comment type="function">
    <text evidence="1 10">Role in flagellar biosynthesis.</text>
</comment>
<keyword evidence="11" id="KW-0282">Flagellum</keyword>
<dbReference type="AlphaFoldDB" id="A0A081CU66"/>
<keyword evidence="5 10" id="KW-0812">Transmembrane</keyword>
<dbReference type="eggNOG" id="COG1684">
    <property type="taxonomic scope" value="Bacteria"/>
</dbReference>
<dbReference type="GO" id="GO:0044780">
    <property type="term" value="P:bacterial-type flagellum assembly"/>
    <property type="evidence" value="ECO:0007669"/>
    <property type="project" value="UniProtKB-UniRule"/>
</dbReference>
<dbReference type="PANTHER" id="PTHR30065:SF1">
    <property type="entry name" value="SURFACE PRESENTATION OF ANTIGENS PROTEIN SPAR"/>
    <property type="match status" value="1"/>
</dbReference>
<evidence type="ECO:0000256" key="6">
    <source>
        <dbReference type="ARBA" id="ARBA00022989"/>
    </source>
</evidence>
<reference evidence="11 12" key="1">
    <citation type="submission" date="2014-08" db="EMBL/GenBank/DDBJ databases">
        <title>Whole genome shotgun sequence of Rhizobium rubi NBRC 13261.</title>
        <authorList>
            <person name="Katano-Makiyama Y."/>
            <person name="Hosoyama A."/>
            <person name="Hashimoto M."/>
            <person name="Hosoyama Y."/>
            <person name="Noguchi M."/>
            <person name="Tsuchikane K."/>
            <person name="Uohara A."/>
            <person name="Ohji S."/>
            <person name="Ichikawa N."/>
            <person name="Kimura A."/>
            <person name="Yamazoe A."/>
            <person name="Fujita N."/>
        </authorList>
    </citation>
    <scope>NUCLEOTIDE SEQUENCE [LARGE SCALE GENOMIC DNA]</scope>
    <source>
        <strain evidence="11 12">NBRC 13261</strain>
    </source>
</reference>
<evidence type="ECO:0000256" key="3">
    <source>
        <dbReference type="ARBA" id="ARBA00021717"/>
    </source>
</evidence>
<dbReference type="EMBL" id="BBJU01000010">
    <property type="protein sequence ID" value="GAK70212.1"/>
    <property type="molecule type" value="Genomic_DNA"/>
</dbReference>
<dbReference type="InterPro" id="IPR006303">
    <property type="entry name" value="FliR"/>
</dbReference>
<protein>
    <recommendedName>
        <fullName evidence="3 9">Flagellar biosynthetic protein FliR</fullName>
    </recommendedName>
</protein>
<comment type="caution">
    <text evidence="11">The sequence shown here is derived from an EMBL/GenBank/DDBJ whole genome shotgun (WGS) entry which is preliminary data.</text>
</comment>
<dbReference type="GO" id="GO:0006605">
    <property type="term" value="P:protein targeting"/>
    <property type="evidence" value="ECO:0007669"/>
    <property type="project" value="UniProtKB-UniRule"/>
</dbReference>
<evidence type="ECO:0000256" key="5">
    <source>
        <dbReference type="ARBA" id="ARBA00022692"/>
    </source>
</evidence>
<evidence type="ECO:0000256" key="9">
    <source>
        <dbReference type="NCBIfam" id="TIGR01400"/>
    </source>
</evidence>
<feature type="transmembrane region" description="Helical" evidence="10">
    <location>
        <begin position="38"/>
        <end position="62"/>
    </location>
</feature>
<keyword evidence="11" id="KW-0969">Cilium</keyword>
<evidence type="ECO:0000256" key="10">
    <source>
        <dbReference type="RuleBase" id="RU362071"/>
    </source>
</evidence>
<evidence type="ECO:0000256" key="2">
    <source>
        <dbReference type="ARBA" id="ARBA00009772"/>
    </source>
</evidence>
<dbReference type="GO" id="GO:0009425">
    <property type="term" value="C:bacterial-type flagellum basal body"/>
    <property type="evidence" value="ECO:0007669"/>
    <property type="project" value="UniProtKB-SubCell"/>
</dbReference>
<keyword evidence="11" id="KW-0966">Cell projection</keyword>
<evidence type="ECO:0000256" key="8">
    <source>
        <dbReference type="ARBA" id="ARBA00023143"/>
    </source>
</evidence>
<feature type="transmembrane region" description="Helical" evidence="10">
    <location>
        <begin position="7"/>
        <end position="26"/>
    </location>
</feature>
<dbReference type="RefSeq" id="WP_045229798.1">
    <property type="nucleotide sequence ID" value="NZ_BBJU01000010.1"/>
</dbReference>
<keyword evidence="8 10" id="KW-0975">Bacterial flagellum</keyword>
<evidence type="ECO:0000256" key="7">
    <source>
        <dbReference type="ARBA" id="ARBA00023136"/>
    </source>
</evidence>
<accession>A0A081CU66</accession>
<comment type="similarity">
    <text evidence="2 10">Belongs to the FliR/MopE/SpaR family.</text>
</comment>
<sequence>MISDPQGTIMALFLAFCRIGACLMIMPGFSSARLPMQIRLLLALALSMAILPLMWDVIYPLAKMDNANFFKLMFFESVIGGMFGMIAHLYVLGMQFAATAIGTAIAFNGPPGQDVLEDTSESQLSSMLTYGVLLLLFILDFHHVIFRAIVDSYTTIPMGGGMSMQRMLITLTDTLVASMSIALRVASPFILYGFLFHVAVGLINKLAPQIPVYFISTPYALGGGLLLLYFGMAALVSQFVAGFFRVFANI</sequence>
<proteinExistence type="inferred from homology"/>
<evidence type="ECO:0000256" key="4">
    <source>
        <dbReference type="ARBA" id="ARBA00022475"/>
    </source>
</evidence>
<dbReference type="NCBIfam" id="TIGR01400">
    <property type="entry name" value="fliR"/>
    <property type="match status" value="1"/>
</dbReference>
<feature type="transmembrane region" description="Helical" evidence="10">
    <location>
        <begin position="127"/>
        <end position="146"/>
    </location>
</feature>
<gene>
    <name evidence="11" type="primary">fliR</name>
    <name evidence="11" type="ORF">RRU01S_10_00510</name>
</gene>